<comment type="caution">
    <text evidence="2">The sequence shown here is derived from an EMBL/GenBank/DDBJ whole genome shotgun (WGS) entry which is preliminary data.</text>
</comment>
<sequence length="69" mass="7689">MVWNCHDLDLCIRVVAHYGGDTAGAWLVAGGRTYTLAVLIYFFVYVKASVMAAVYSVYVCHYIKASVEH</sequence>
<name>A0A5B7JHF8_PORTR</name>
<dbReference type="AlphaFoldDB" id="A0A5B7JHF8"/>
<dbReference type="Proteomes" id="UP000324222">
    <property type="component" value="Unassembled WGS sequence"/>
</dbReference>
<evidence type="ECO:0000313" key="3">
    <source>
        <dbReference type="Proteomes" id="UP000324222"/>
    </source>
</evidence>
<protein>
    <submittedName>
        <fullName evidence="2">Uncharacterized protein</fullName>
    </submittedName>
</protein>
<dbReference type="EMBL" id="VSRR010091184">
    <property type="protein sequence ID" value="MPC92408.1"/>
    <property type="molecule type" value="Genomic_DNA"/>
</dbReference>
<proteinExistence type="predicted"/>
<reference evidence="2 3" key="1">
    <citation type="submission" date="2019-05" db="EMBL/GenBank/DDBJ databases">
        <title>Another draft genome of Portunus trituberculatus and its Hox gene families provides insights of decapod evolution.</title>
        <authorList>
            <person name="Jeong J.-H."/>
            <person name="Song I."/>
            <person name="Kim S."/>
            <person name="Choi T."/>
            <person name="Kim D."/>
            <person name="Ryu S."/>
            <person name="Kim W."/>
        </authorList>
    </citation>
    <scope>NUCLEOTIDE SEQUENCE [LARGE SCALE GENOMIC DNA]</scope>
    <source>
        <tissue evidence="2">Muscle</tissue>
    </source>
</reference>
<keyword evidence="1" id="KW-1133">Transmembrane helix</keyword>
<evidence type="ECO:0000256" key="1">
    <source>
        <dbReference type="SAM" id="Phobius"/>
    </source>
</evidence>
<keyword evidence="1" id="KW-0472">Membrane</keyword>
<gene>
    <name evidence="2" type="ORF">E2C01_087496</name>
</gene>
<evidence type="ECO:0000313" key="2">
    <source>
        <dbReference type="EMBL" id="MPC92408.1"/>
    </source>
</evidence>
<organism evidence="2 3">
    <name type="scientific">Portunus trituberculatus</name>
    <name type="common">Swimming crab</name>
    <name type="synonym">Neptunus trituberculatus</name>
    <dbReference type="NCBI Taxonomy" id="210409"/>
    <lineage>
        <taxon>Eukaryota</taxon>
        <taxon>Metazoa</taxon>
        <taxon>Ecdysozoa</taxon>
        <taxon>Arthropoda</taxon>
        <taxon>Crustacea</taxon>
        <taxon>Multicrustacea</taxon>
        <taxon>Malacostraca</taxon>
        <taxon>Eumalacostraca</taxon>
        <taxon>Eucarida</taxon>
        <taxon>Decapoda</taxon>
        <taxon>Pleocyemata</taxon>
        <taxon>Brachyura</taxon>
        <taxon>Eubrachyura</taxon>
        <taxon>Portunoidea</taxon>
        <taxon>Portunidae</taxon>
        <taxon>Portuninae</taxon>
        <taxon>Portunus</taxon>
    </lineage>
</organism>
<accession>A0A5B7JHF8</accession>
<keyword evidence="1" id="KW-0812">Transmembrane</keyword>
<keyword evidence="3" id="KW-1185">Reference proteome</keyword>
<feature type="transmembrane region" description="Helical" evidence="1">
    <location>
        <begin position="36"/>
        <end position="60"/>
    </location>
</feature>